<reference evidence="3" key="1">
    <citation type="submission" date="2023-07" db="EMBL/GenBank/DDBJ databases">
        <title>Two novel species in the genus Flavivirga.</title>
        <authorList>
            <person name="Kwon K."/>
        </authorList>
    </citation>
    <scope>NUCLEOTIDE SEQUENCE</scope>
    <source>
        <strain evidence="3">KCTC 52353</strain>
    </source>
</reference>
<keyword evidence="1" id="KW-0732">Signal</keyword>
<evidence type="ECO:0000259" key="2">
    <source>
        <dbReference type="Pfam" id="PF10099"/>
    </source>
</evidence>
<comment type="caution">
    <text evidence="3">The sequence shown here is derived from an EMBL/GenBank/DDBJ whole genome shotgun (WGS) entry which is preliminary data.</text>
</comment>
<name>A0ABT8WA06_9FLAO</name>
<feature type="domain" description="Anti-sigma K factor RskA C-terminal" evidence="2">
    <location>
        <begin position="28"/>
        <end position="98"/>
    </location>
</feature>
<evidence type="ECO:0000313" key="4">
    <source>
        <dbReference type="Proteomes" id="UP001176883"/>
    </source>
</evidence>
<dbReference type="Pfam" id="PF10099">
    <property type="entry name" value="RskA_C"/>
    <property type="match status" value="1"/>
</dbReference>
<evidence type="ECO:0000313" key="3">
    <source>
        <dbReference type="EMBL" id="MDO5969981.1"/>
    </source>
</evidence>
<dbReference type="PROSITE" id="PS51257">
    <property type="entry name" value="PROKAR_LIPOPROTEIN"/>
    <property type="match status" value="1"/>
</dbReference>
<gene>
    <name evidence="3" type="ORF">Q4Q35_09175</name>
</gene>
<keyword evidence="4" id="KW-1185">Reference proteome</keyword>
<dbReference type="InterPro" id="IPR018764">
    <property type="entry name" value="RskA_C"/>
</dbReference>
<organism evidence="3 4">
    <name type="scientific">Flavivirga aquimarina</name>
    <dbReference type="NCBI Taxonomy" id="2027862"/>
    <lineage>
        <taxon>Bacteria</taxon>
        <taxon>Pseudomonadati</taxon>
        <taxon>Bacteroidota</taxon>
        <taxon>Flavobacteriia</taxon>
        <taxon>Flavobacteriales</taxon>
        <taxon>Flavobacteriaceae</taxon>
        <taxon>Flavivirga</taxon>
    </lineage>
</organism>
<dbReference type="Proteomes" id="UP001176883">
    <property type="component" value="Unassembled WGS sequence"/>
</dbReference>
<feature type="signal peptide" evidence="1">
    <location>
        <begin position="1"/>
        <end position="23"/>
    </location>
</feature>
<accession>A0ABT8WA06</accession>
<feature type="chain" id="PRO_5045448968" evidence="1">
    <location>
        <begin position="24"/>
        <end position="297"/>
    </location>
</feature>
<dbReference type="RefSeq" id="WP_303277674.1">
    <property type="nucleotide sequence ID" value="NZ_JAUOEK010000101.1"/>
</dbReference>
<dbReference type="EMBL" id="JAUOEK010000101">
    <property type="protein sequence ID" value="MDO5969981.1"/>
    <property type="molecule type" value="Genomic_DNA"/>
</dbReference>
<sequence>MIKKMFIAAILAIGLLASSCSNDDDNTPSTASLTLELDGLEALGDDYVYEGWIIVDGSPVSTGIFTSVTFPQSFTVDAQQLEDATTFVLSIEPAGETGTAAATPADTKILVGDFSGDRAPVNTAIVGDFSGSWGISFLRTPTDEVPGSANNGNDENGIWFGTPEATGPPTVGLGLPVLPAGWKYEGWVVVDGVGPLTTGTFTSFDTVDDSNDFSGTENNAGPPVPGEDFFNNAPAGFTFPLDVRGRTAVISVEPDPDNSPDPFTLKPLVGTVGQDTAPATHDLIYSSESFPTGWAIR</sequence>
<proteinExistence type="predicted"/>
<protein>
    <submittedName>
        <fullName evidence="3">Anti-sigma factor</fullName>
    </submittedName>
</protein>
<evidence type="ECO:0000256" key="1">
    <source>
        <dbReference type="SAM" id="SignalP"/>
    </source>
</evidence>